<keyword evidence="2" id="KW-1185">Reference proteome</keyword>
<name>A0A418ZTR9_9RHOB</name>
<evidence type="ECO:0000313" key="1">
    <source>
        <dbReference type="EMBL" id="RJL02362.1"/>
    </source>
</evidence>
<sequence length="82" mass="9403">MSEIPRRFKNSPQGGGLLRLINAEFGGGDQGMNANRFALHFIQVIFYLRCATFWRCCRHQRLYRGVRLDGEIGMMIGHGVFL</sequence>
<gene>
    <name evidence="1" type="ORF">D3P05_21785</name>
</gene>
<comment type="caution">
    <text evidence="1">The sequence shown here is derived from an EMBL/GenBank/DDBJ whole genome shotgun (WGS) entry which is preliminary data.</text>
</comment>
<evidence type="ECO:0000313" key="2">
    <source>
        <dbReference type="Proteomes" id="UP000283587"/>
    </source>
</evidence>
<accession>A0A418ZTR9</accession>
<dbReference type="AlphaFoldDB" id="A0A418ZTR9"/>
<organism evidence="1 2">
    <name type="scientific">Paracoccus siganidrum</name>
    <dbReference type="NCBI Taxonomy" id="1276757"/>
    <lineage>
        <taxon>Bacteria</taxon>
        <taxon>Pseudomonadati</taxon>
        <taxon>Pseudomonadota</taxon>
        <taxon>Alphaproteobacteria</taxon>
        <taxon>Rhodobacterales</taxon>
        <taxon>Paracoccaceae</taxon>
        <taxon>Paracoccus</taxon>
    </lineage>
</organism>
<dbReference type="EMBL" id="QZEW01000147">
    <property type="protein sequence ID" value="RJL02362.1"/>
    <property type="molecule type" value="Genomic_DNA"/>
</dbReference>
<reference evidence="2" key="1">
    <citation type="submission" date="2018-09" db="EMBL/GenBank/DDBJ databases">
        <title>Paracoccus onubensis nov. sp. a moderate halophilic bacterium isolated from Gruta de las Maravillas (Aracena, Spain).</title>
        <authorList>
            <person name="Jurado V."/>
            <person name="Gutierrez-Patricio S."/>
            <person name="Gonzalez-Pimentel J.L."/>
            <person name="Miller A.Z."/>
            <person name="Laiz L."/>
            <person name="Saiz-Jimenez C."/>
        </authorList>
    </citation>
    <scope>NUCLEOTIDE SEQUENCE [LARGE SCALE GENOMIC DNA]</scope>
    <source>
        <strain evidence="2">DSM 26381</strain>
    </source>
</reference>
<protein>
    <submittedName>
        <fullName evidence="1">Uncharacterized protein</fullName>
    </submittedName>
</protein>
<proteinExistence type="predicted"/>
<dbReference type="Proteomes" id="UP000283587">
    <property type="component" value="Unassembled WGS sequence"/>
</dbReference>